<organism evidence="1 2">
    <name type="scientific">Klebsiella quasipneumoniae</name>
    <dbReference type="NCBI Taxonomy" id="1463165"/>
    <lineage>
        <taxon>Bacteria</taxon>
        <taxon>Pseudomonadati</taxon>
        <taxon>Pseudomonadota</taxon>
        <taxon>Gammaproteobacteria</taxon>
        <taxon>Enterobacterales</taxon>
        <taxon>Enterobacteriaceae</taxon>
        <taxon>Klebsiella/Raoultella group</taxon>
        <taxon>Klebsiella</taxon>
        <taxon>Klebsiella pneumoniae complex</taxon>
    </lineage>
</organism>
<dbReference type="KEGG" id="kqu:AVR78_23670"/>
<gene>
    <name evidence="1" type="ORF">H8L09_05265</name>
</gene>
<name>A0A8H9ZLJ1_9ENTR</name>
<protein>
    <submittedName>
        <fullName evidence="1">Uncharacterized protein</fullName>
    </submittedName>
</protein>
<sequence>MFPGRIPASLAGVRHIENRFFTAETGLSAAHQKAKSFL</sequence>
<evidence type="ECO:0000313" key="2">
    <source>
        <dbReference type="Proteomes" id="UP000646540"/>
    </source>
</evidence>
<proteinExistence type="predicted"/>
<dbReference type="Proteomes" id="UP000646540">
    <property type="component" value="Unassembled WGS sequence"/>
</dbReference>
<evidence type="ECO:0000313" key="1">
    <source>
        <dbReference type="EMBL" id="MBC5044772.1"/>
    </source>
</evidence>
<comment type="caution">
    <text evidence="1">The sequence shown here is derived from an EMBL/GenBank/DDBJ whole genome shotgun (WGS) entry which is preliminary data.</text>
</comment>
<accession>A0A8H9ZLJ1</accession>
<dbReference type="EMBL" id="JACNQW010000003">
    <property type="protein sequence ID" value="MBC5044772.1"/>
    <property type="molecule type" value="Genomic_DNA"/>
</dbReference>
<dbReference type="AlphaFoldDB" id="A0A8H9ZLJ1"/>
<reference evidence="1" key="1">
    <citation type="submission" date="2020-08" db="EMBL/GenBank/DDBJ databases">
        <title>Genomic evolution and epidemiology of Klebsiella pneumoniae from a major hospital in Beijing, China, over a fifteen-year period: dissemination of known and novel high-risk clones.</title>
        <authorList>
            <person name="Palmieri M."/>
        </authorList>
    </citation>
    <scope>NUCLEOTIDE SEQUENCE</scope>
    <source>
        <strain evidence="1">K7050</strain>
    </source>
</reference>
<dbReference type="RefSeq" id="WP_032425793.1">
    <property type="nucleotide sequence ID" value="NZ_AOGO01000003.1"/>
</dbReference>